<reference evidence="2" key="1">
    <citation type="journal article" date="2023" name="G3 (Bethesda)">
        <title>Genome assembly and association tests identify interacting loci associated with vigor, precocity, and sex in interspecific pistachio rootstocks.</title>
        <authorList>
            <person name="Palmer W."/>
            <person name="Jacygrad E."/>
            <person name="Sagayaradj S."/>
            <person name="Cavanaugh K."/>
            <person name="Han R."/>
            <person name="Bertier L."/>
            <person name="Beede B."/>
            <person name="Kafkas S."/>
            <person name="Golino D."/>
            <person name="Preece J."/>
            <person name="Michelmore R."/>
        </authorList>
    </citation>
    <scope>NUCLEOTIDE SEQUENCE [LARGE SCALE GENOMIC DNA]</scope>
</reference>
<evidence type="ECO:0000313" key="2">
    <source>
        <dbReference type="Proteomes" id="UP001163603"/>
    </source>
</evidence>
<dbReference type="EMBL" id="CM047747">
    <property type="protein sequence ID" value="KAJ0016684.1"/>
    <property type="molecule type" value="Genomic_DNA"/>
</dbReference>
<dbReference type="Proteomes" id="UP001163603">
    <property type="component" value="Chromosome 12"/>
</dbReference>
<gene>
    <name evidence="1" type="ORF">Pint_11032</name>
</gene>
<organism evidence="1 2">
    <name type="scientific">Pistacia integerrima</name>
    <dbReference type="NCBI Taxonomy" id="434235"/>
    <lineage>
        <taxon>Eukaryota</taxon>
        <taxon>Viridiplantae</taxon>
        <taxon>Streptophyta</taxon>
        <taxon>Embryophyta</taxon>
        <taxon>Tracheophyta</taxon>
        <taxon>Spermatophyta</taxon>
        <taxon>Magnoliopsida</taxon>
        <taxon>eudicotyledons</taxon>
        <taxon>Gunneridae</taxon>
        <taxon>Pentapetalae</taxon>
        <taxon>rosids</taxon>
        <taxon>malvids</taxon>
        <taxon>Sapindales</taxon>
        <taxon>Anacardiaceae</taxon>
        <taxon>Pistacia</taxon>
    </lineage>
</organism>
<name>A0ACC0XE80_9ROSI</name>
<keyword evidence="2" id="KW-1185">Reference proteome</keyword>
<proteinExistence type="predicted"/>
<comment type="caution">
    <text evidence="1">The sequence shown here is derived from an EMBL/GenBank/DDBJ whole genome shotgun (WGS) entry which is preliminary data.</text>
</comment>
<evidence type="ECO:0000313" key="1">
    <source>
        <dbReference type="EMBL" id="KAJ0016684.1"/>
    </source>
</evidence>
<sequence>MEGINAYFIGDNGFEQGIQGQEGNFIKGHCHIEENDPRFEGSEDSGNGSLDGDSDRDFELEELAYESNFEPQEYRKIYNKVVDTIADDSNLQFKRLYVCFDALNKGYMEGYRPLIGLDGCFLKGKCKRELLVAVARDPNNQMYPLAWAFVEGENRSSWTSS</sequence>
<accession>A0ACC0XE80</accession>
<protein>
    <submittedName>
        <fullName evidence="1">Uncharacterized protein</fullName>
    </submittedName>
</protein>